<feature type="compositionally biased region" description="Low complexity" evidence="2">
    <location>
        <begin position="409"/>
        <end position="419"/>
    </location>
</feature>
<feature type="compositionally biased region" description="Polar residues" evidence="2">
    <location>
        <begin position="427"/>
        <end position="450"/>
    </location>
</feature>
<keyword evidence="1" id="KW-0539">Nucleus</keyword>
<protein>
    <recommendedName>
        <fullName evidence="3">Xylanolytic transcriptional activator regulatory domain-containing protein</fullName>
    </recommendedName>
</protein>
<dbReference type="GO" id="GO:0008270">
    <property type="term" value="F:zinc ion binding"/>
    <property type="evidence" value="ECO:0007669"/>
    <property type="project" value="InterPro"/>
</dbReference>
<feature type="region of interest" description="Disordered" evidence="2">
    <location>
        <begin position="363"/>
        <end position="465"/>
    </location>
</feature>
<dbReference type="CDD" id="cd12148">
    <property type="entry name" value="fungal_TF_MHR"/>
    <property type="match status" value="1"/>
</dbReference>
<dbReference type="Gene3D" id="3.10.180.10">
    <property type="entry name" value="2,3-Dihydroxybiphenyl 1,2-Dioxygenase, domain 1"/>
    <property type="match status" value="1"/>
</dbReference>
<dbReference type="InterPro" id="IPR025870">
    <property type="entry name" value="Glyoxalase-like_dom"/>
</dbReference>
<evidence type="ECO:0000256" key="1">
    <source>
        <dbReference type="ARBA" id="ARBA00023242"/>
    </source>
</evidence>
<feature type="compositionally biased region" description="Polar residues" evidence="2">
    <location>
        <begin position="363"/>
        <end position="381"/>
    </location>
</feature>
<dbReference type="PANTHER" id="PTHR47654:SF5">
    <property type="entry name" value="TRANSCRIPTION FACTOR DOMAIN-CONTAINING PROTEIN"/>
    <property type="match status" value="1"/>
</dbReference>
<feature type="domain" description="Xylanolytic transcriptional activator regulatory" evidence="3">
    <location>
        <begin position="692"/>
        <end position="765"/>
    </location>
</feature>
<reference evidence="4" key="1">
    <citation type="submission" date="2019-11" db="EMBL/GenBank/DDBJ databases">
        <title>Bipolaris sorokiniana Genome sequencing.</title>
        <authorList>
            <person name="Wang H."/>
        </authorList>
    </citation>
    <scope>NUCLEOTIDE SEQUENCE</scope>
</reference>
<dbReference type="PANTHER" id="PTHR47654">
    <property type="entry name" value="ZN(II)2CYS6 TRANSCRIPTION FACTOR (EUROFUNG)-RELATED"/>
    <property type="match status" value="1"/>
</dbReference>
<accession>A0A8H5Z904</accession>
<organism evidence="4 5">
    <name type="scientific">Cochliobolus sativus</name>
    <name type="common">Common root rot and spot blotch fungus</name>
    <name type="synonym">Bipolaris sorokiniana</name>
    <dbReference type="NCBI Taxonomy" id="45130"/>
    <lineage>
        <taxon>Eukaryota</taxon>
        <taxon>Fungi</taxon>
        <taxon>Dikarya</taxon>
        <taxon>Ascomycota</taxon>
        <taxon>Pezizomycotina</taxon>
        <taxon>Dothideomycetes</taxon>
        <taxon>Pleosporomycetidae</taxon>
        <taxon>Pleosporales</taxon>
        <taxon>Pleosporineae</taxon>
        <taxon>Pleosporaceae</taxon>
        <taxon>Bipolaris</taxon>
    </lineage>
</organism>
<dbReference type="EMBL" id="WNKQ01000018">
    <property type="protein sequence ID" value="KAF5845771.1"/>
    <property type="molecule type" value="Genomic_DNA"/>
</dbReference>
<comment type="caution">
    <text evidence="4">The sequence shown here is derived from an EMBL/GenBank/DDBJ whole genome shotgun (WGS) entry which is preliminary data.</text>
</comment>
<dbReference type="InterPro" id="IPR053230">
    <property type="entry name" value="Trans_reg_galc"/>
</dbReference>
<sequence length="1074" mass="118950">MLPHQCLDHLILFVPADPQTLLPCVPSYLSENFTLTPGGFHADGATSNVLIILSDGCYIELISFVPTAPASLVSSHWWGPSSTFVGWKDWCLTNSLPPSQNYDDVRESHGEPIHGGRKRADGVQVKWSVTFPRGDKGGQDVRGRIPFFCHDETERSVRVPMDEEKTKHACRAMGIKELTVIVKDQDLLEETRKVYRAIIGDEGQKEKCISRFRLGRVQGVAGLKEGAEVVLRLPRNEEEEARVAEGGFWYGDVVLYRVAERGDMEKIRKRMDTKDEDEEVGGLWLEEVVGLQSRAYLTIQAPPPCFLVLATSPTATYRLPVAGSDARRPAFYRLSLNCTLPSTVQGGHSASLFATRSASSHFQVSSERSGPTSMPQLSQKNGGLPRCNYCDKADTPCSDDESTPPPFTPSSSSRLSVASLYQKHSHLQPTTTTSSTQALGLSTDSDQSSLPRLDGILPDESDDEDEEAAADLFDVVEAGFPSQVSEVQWLQSLRNRIQVVAPPGLESTSASVPMAFPLPPVLVPSPAFTPTNPVPSTAPITYPSATYHLDDEGVKIIHGGNPFELPSEQTANFLFQCFKRTVQKSFPILPTMLEAQLHQYYSLVHSHKEIQCPQNWFALVNLVFAIGAKFSHLIQADWRADSLDHVIYISRAYQLLAMTDSAFSFSTPDLSSIQAAGLFSIYHMSVGHFNRAWIMARGAMQSALSLGLHAQQEDHSMSAARQQSRVDTWWSLHALESLLASITGRPSTLPGDQITTPSSQAFFDTTSSTYGQGAPRTTNMAFLDADSSLHMLTQQVISTLYTQRKLVPPWSRVQQTMVALVGDLDKWVVDCVPHFHSENWAMDYTQQRNNSLLKLQYYRVKILMTRPSLRRIERSTESGSGEFTNLDQSIAEACIQAASDVVALLGTVPDIATLYEKGPWWTIVHNVMQALAILMNAIACPDHFADSSSLSAHGVRQLVGWLLAMRATNVIAARAHQLVYSLVKTSNPQVWASIADVFPDDVSMVLLQPLPALVDPKYVPWPAKESPIDAWFEYDLNSFFGYNYPASIGGYGQLLNILYRFRWQRTCKGSMTLH</sequence>
<dbReference type="Pfam" id="PF13468">
    <property type="entry name" value="Glyoxalase_3"/>
    <property type="match status" value="1"/>
</dbReference>
<proteinExistence type="predicted"/>
<gene>
    <name evidence="4" type="ORF">GGP41_009571</name>
</gene>
<evidence type="ECO:0000313" key="4">
    <source>
        <dbReference type="EMBL" id="KAF5845771.1"/>
    </source>
</evidence>
<name>A0A8H5Z904_COCSA</name>
<evidence type="ECO:0000259" key="3">
    <source>
        <dbReference type="SMART" id="SM00906"/>
    </source>
</evidence>
<evidence type="ECO:0000313" key="5">
    <source>
        <dbReference type="Proteomes" id="UP000624244"/>
    </source>
</evidence>
<dbReference type="GO" id="GO:0006351">
    <property type="term" value="P:DNA-templated transcription"/>
    <property type="evidence" value="ECO:0007669"/>
    <property type="project" value="InterPro"/>
</dbReference>
<dbReference type="GO" id="GO:0003677">
    <property type="term" value="F:DNA binding"/>
    <property type="evidence" value="ECO:0007669"/>
    <property type="project" value="InterPro"/>
</dbReference>
<evidence type="ECO:0000256" key="2">
    <source>
        <dbReference type="SAM" id="MobiDB-lite"/>
    </source>
</evidence>
<dbReference type="InterPro" id="IPR029068">
    <property type="entry name" value="Glyas_Bleomycin-R_OHBP_Dase"/>
</dbReference>
<dbReference type="AlphaFoldDB" id="A0A8H5Z904"/>
<dbReference type="SMART" id="SM00906">
    <property type="entry name" value="Fungal_trans"/>
    <property type="match status" value="1"/>
</dbReference>
<dbReference type="Proteomes" id="UP000624244">
    <property type="component" value="Unassembled WGS sequence"/>
</dbReference>
<dbReference type="Pfam" id="PF04082">
    <property type="entry name" value="Fungal_trans"/>
    <property type="match status" value="1"/>
</dbReference>
<dbReference type="InterPro" id="IPR007219">
    <property type="entry name" value="XnlR_reg_dom"/>
</dbReference>